<name>A0A0N5DBI2_THECL</name>
<proteinExistence type="predicted"/>
<sequence length="377" mass="39698">MCRNHGGANLESANVFGIPTASTSSVGNIQSVGAATHMNTMLTNAAGLAVTAAAFDSTALYQAQASTLAQGMTAQEYASVMPTYSTALSAYNQYPYPSSNNLANGTLPTYYTSNYMNPTNQTYSNFGVATGISPLASATNRSTSTIPSNPLISTTNAGSSSSTSAAVSSSLAQISPNCRSSRVTFNEQTQQELSGTTSKSSQIKEERDEDIVDSKGANRRTEIKIASGSQKKQQPDMASSPPSEAETNATIDHAVSSTTSLQLTRSQPQQLMQSIQSSTADSLSTSTVSSQPTSVISAVGTVPMSPYANQYPSFGLYSNGAMTAVHPELSQTALPTLTPSAFRIGSLIDNYSMYNNMYAAQPSNSLSDYPYQQTLYR</sequence>
<evidence type="ECO:0000313" key="2">
    <source>
        <dbReference type="EMBL" id="VDN08232.1"/>
    </source>
</evidence>
<reference evidence="2 3" key="2">
    <citation type="submission" date="2018-11" db="EMBL/GenBank/DDBJ databases">
        <authorList>
            <consortium name="Pathogen Informatics"/>
        </authorList>
    </citation>
    <scope>NUCLEOTIDE SEQUENCE [LARGE SCALE GENOMIC DNA]</scope>
</reference>
<protein>
    <submittedName>
        <fullName evidence="4">Protein-tyrosine-phosphatase</fullName>
    </submittedName>
</protein>
<dbReference type="WBParaSite" id="TCLT_0001054401-mRNA-1">
    <property type="protein sequence ID" value="TCLT_0001054401-mRNA-1"/>
    <property type="gene ID" value="TCLT_0001054401"/>
</dbReference>
<feature type="compositionally biased region" description="Polar residues" evidence="1">
    <location>
        <begin position="227"/>
        <end position="250"/>
    </location>
</feature>
<feature type="compositionally biased region" description="Low complexity" evidence="1">
    <location>
        <begin position="256"/>
        <end position="278"/>
    </location>
</feature>
<dbReference type="AlphaFoldDB" id="A0A0N5DBI2"/>
<accession>A0A0N5DBI2</accession>
<dbReference type="Proteomes" id="UP000276776">
    <property type="component" value="Unassembled WGS sequence"/>
</dbReference>
<evidence type="ECO:0000313" key="4">
    <source>
        <dbReference type="WBParaSite" id="TCLT_0001054401-mRNA-1"/>
    </source>
</evidence>
<feature type="compositionally biased region" description="Low complexity" evidence="1">
    <location>
        <begin position="153"/>
        <end position="163"/>
    </location>
</feature>
<organism evidence="4">
    <name type="scientific">Thelazia callipaeda</name>
    <name type="common">Oriental eyeworm</name>
    <name type="synonym">Parasitic nematode</name>
    <dbReference type="NCBI Taxonomy" id="103827"/>
    <lineage>
        <taxon>Eukaryota</taxon>
        <taxon>Metazoa</taxon>
        <taxon>Ecdysozoa</taxon>
        <taxon>Nematoda</taxon>
        <taxon>Chromadorea</taxon>
        <taxon>Rhabditida</taxon>
        <taxon>Spirurina</taxon>
        <taxon>Spiruromorpha</taxon>
        <taxon>Thelazioidea</taxon>
        <taxon>Thelaziidae</taxon>
        <taxon>Thelazia</taxon>
    </lineage>
</organism>
<gene>
    <name evidence="2" type="ORF">TCLT_LOCUS10533</name>
</gene>
<feature type="region of interest" description="Disordered" evidence="1">
    <location>
        <begin position="139"/>
        <end position="163"/>
    </location>
</feature>
<dbReference type="OrthoDB" id="5954824at2759"/>
<feature type="region of interest" description="Disordered" evidence="1">
    <location>
        <begin position="185"/>
        <end position="278"/>
    </location>
</feature>
<reference evidence="4" key="1">
    <citation type="submission" date="2017-02" db="UniProtKB">
        <authorList>
            <consortium name="WormBaseParasite"/>
        </authorList>
    </citation>
    <scope>IDENTIFICATION</scope>
</reference>
<dbReference type="OMA" id="DYPYQQT"/>
<dbReference type="STRING" id="103827.A0A0N5DBI2"/>
<feature type="compositionally biased region" description="Polar residues" evidence="1">
    <location>
        <begin position="185"/>
        <end position="201"/>
    </location>
</feature>
<dbReference type="EMBL" id="UYYF01005160">
    <property type="protein sequence ID" value="VDN08232.1"/>
    <property type="molecule type" value="Genomic_DNA"/>
</dbReference>
<feature type="compositionally biased region" description="Polar residues" evidence="1">
    <location>
        <begin position="139"/>
        <end position="152"/>
    </location>
</feature>
<evidence type="ECO:0000313" key="3">
    <source>
        <dbReference type="Proteomes" id="UP000276776"/>
    </source>
</evidence>
<keyword evidence="3" id="KW-1185">Reference proteome</keyword>
<evidence type="ECO:0000256" key="1">
    <source>
        <dbReference type="SAM" id="MobiDB-lite"/>
    </source>
</evidence>